<dbReference type="PANTHER" id="PTHR38793">
    <property type="entry name" value="SLATT_FUNGAL DOMAIN-CONTAINING PROTEIN-RELATED"/>
    <property type="match status" value="1"/>
</dbReference>
<dbReference type="Pfam" id="PF18142">
    <property type="entry name" value="SLATT_fungal"/>
    <property type="match status" value="1"/>
</dbReference>
<organism evidence="4 5">
    <name type="scientific">Friedmanniomyces endolithicus</name>
    <dbReference type="NCBI Taxonomy" id="329885"/>
    <lineage>
        <taxon>Eukaryota</taxon>
        <taxon>Fungi</taxon>
        <taxon>Dikarya</taxon>
        <taxon>Ascomycota</taxon>
        <taxon>Pezizomycotina</taxon>
        <taxon>Dothideomycetes</taxon>
        <taxon>Dothideomycetidae</taxon>
        <taxon>Mycosphaerellales</taxon>
        <taxon>Teratosphaeriaceae</taxon>
        <taxon>Friedmanniomyces</taxon>
    </lineage>
</organism>
<evidence type="ECO:0000313" key="5">
    <source>
        <dbReference type="Proteomes" id="UP000310066"/>
    </source>
</evidence>
<comment type="caution">
    <text evidence="4">The sequence shown here is derived from an EMBL/GenBank/DDBJ whole genome shotgun (WGS) entry which is preliminary data.</text>
</comment>
<protein>
    <recommendedName>
        <fullName evidence="3">SMODS and SLOG-associating 2TM effector domain-containing protein</fullName>
    </recommendedName>
</protein>
<dbReference type="NCBIfam" id="NF033635">
    <property type="entry name" value="SLATT_fungal"/>
    <property type="match status" value="1"/>
</dbReference>
<evidence type="ECO:0000256" key="2">
    <source>
        <dbReference type="SAM" id="Phobius"/>
    </source>
</evidence>
<evidence type="ECO:0000256" key="1">
    <source>
        <dbReference type="SAM" id="MobiDB-lite"/>
    </source>
</evidence>
<keyword evidence="2" id="KW-0812">Transmembrane</keyword>
<feature type="domain" description="SMODS and SLOG-associating 2TM effector" evidence="3">
    <location>
        <begin position="204"/>
        <end position="317"/>
    </location>
</feature>
<proteinExistence type="predicted"/>
<reference evidence="4 5" key="1">
    <citation type="submission" date="2017-03" db="EMBL/GenBank/DDBJ databases">
        <title>Genomes of endolithic fungi from Antarctica.</title>
        <authorList>
            <person name="Coleine C."/>
            <person name="Masonjones S."/>
            <person name="Stajich J.E."/>
        </authorList>
    </citation>
    <scope>NUCLEOTIDE SEQUENCE [LARGE SCALE GENOMIC DNA]</scope>
    <source>
        <strain evidence="4 5">CCFEE 5311</strain>
    </source>
</reference>
<gene>
    <name evidence="4" type="ORF">B0A54_14397</name>
</gene>
<dbReference type="OrthoDB" id="4472872at2759"/>
<dbReference type="Proteomes" id="UP000310066">
    <property type="component" value="Unassembled WGS sequence"/>
</dbReference>
<feature type="compositionally biased region" description="Polar residues" evidence="1">
    <location>
        <begin position="70"/>
        <end position="121"/>
    </location>
</feature>
<evidence type="ECO:0000259" key="3">
    <source>
        <dbReference type="Pfam" id="PF18142"/>
    </source>
</evidence>
<feature type="region of interest" description="Disordered" evidence="1">
    <location>
        <begin position="20"/>
        <end position="169"/>
    </location>
</feature>
<keyword evidence="2" id="KW-1133">Transmembrane helix</keyword>
<feature type="transmembrane region" description="Helical" evidence="2">
    <location>
        <begin position="215"/>
        <end position="237"/>
    </location>
</feature>
<keyword evidence="2" id="KW-0472">Membrane</keyword>
<feature type="transmembrane region" description="Helical" evidence="2">
    <location>
        <begin position="243"/>
        <end position="263"/>
    </location>
</feature>
<name>A0A4U0UC13_9PEZI</name>
<dbReference type="InterPro" id="IPR041622">
    <property type="entry name" value="SLATT_fungi"/>
</dbReference>
<dbReference type="EMBL" id="NAJP01000088">
    <property type="protein sequence ID" value="TKA33011.1"/>
    <property type="molecule type" value="Genomic_DNA"/>
</dbReference>
<sequence>MHELPEELTNSVRSWRASIYGASGHDNRSSDVEKGHDDYRDKDFERALNPTQSSVVLVRQDLPDKDLTTALLTPTQHPTKSRRALNQPQPDSQPHQLQHHASQDQLRQQPSALPPNAQTSVTRRQAKPPPQPTPAPPGKTLHPPAPNLDDPDPAAARLDNDTTPLTPADFYELMGMRPPISKQQNPKEQAIRHGLYARIQSLFRHTQTKYRIFDVLTYVLLALQLVLSAVFIVLGSLTRVDSHVAIAVLGAVSTVVAGGLALMKGQGLPNRLRQTRDGLRNVMFEAEELYWDVGADRAVFYKDVKKVREDFLRVTEEARRNHPDTWNPVATGIAAGVKGGSAGQKTSLAPGALPKL</sequence>
<accession>A0A4U0UC13</accession>
<dbReference type="AlphaFoldDB" id="A0A4U0UC13"/>
<feature type="compositionally biased region" description="Pro residues" evidence="1">
    <location>
        <begin position="127"/>
        <end position="137"/>
    </location>
</feature>
<evidence type="ECO:0000313" key="4">
    <source>
        <dbReference type="EMBL" id="TKA33011.1"/>
    </source>
</evidence>
<dbReference type="PANTHER" id="PTHR38793:SF3">
    <property type="entry name" value="SMODS AND SLOG-ASSOCIATING 2TM EFFECTOR DOMAIN-CONTAINING PROTEIN"/>
    <property type="match status" value="1"/>
</dbReference>
<feature type="compositionally biased region" description="Basic and acidic residues" evidence="1">
    <location>
        <begin position="25"/>
        <end position="46"/>
    </location>
</feature>